<dbReference type="EMBL" id="JAESIY010000006">
    <property type="protein sequence ID" value="MBL3656834.1"/>
    <property type="molecule type" value="Genomic_DNA"/>
</dbReference>
<evidence type="ECO:0000256" key="1">
    <source>
        <dbReference type="SAM" id="Phobius"/>
    </source>
</evidence>
<proteinExistence type="predicted"/>
<keyword evidence="1" id="KW-0472">Membrane</keyword>
<dbReference type="Proteomes" id="UP000659388">
    <property type="component" value="Unassembled WGS sequence"/>
</dbReference>
<feature type="domain" description="NodB homology" evidence="2">
    <location>
        <begin position="68"/>
        <end position="245"/>
    </location>
</feature>
<organism evidence="3 4">
    <name type="scientific">Fulvivirga sediminis</name>
    <dbReference type="NCBI Taxonomy" id="2803949"/>
    <lineage>
        <taxon>Bacteria</taxon>
        <taxon>Pseudomonadati</taxon>
        <taxon>Bacteroidota</taxon>
        <taxon>Cytophagia</taxon>
        <taxon>Cytophagales</taxon>
        <taxon>Fulvivirgaceae</taxon>
        <taxon>Fulvivirga</taxon>
    </lineage>
</organism>
<dbReference type="InterPro" id="IPR002509">
    <property type="entry name" value="NODB_dom"/>
</dbReference>
<dbReference type="AlphaFoldDB" id="A0A937F911"/>
<name>A0A937F911_9BACT</name>
<accession>A0A937F911</accession>
<evidence type="ECO:0000313" key="4">
    <source>
        <dbReference type="Proteomes" id="UP000659388"/>
    </source>
</evidence>
<dbReference type="CDD" id="cd10917">
    <property type="entry name" value="CE4_NodB_like_6s_7s"/>
    <property type="match status" value="1"/>
</dbReference>
<keyword evidence="1" id="KW-0812">Transmembrane</keyword>
<comment type="caution">
    <text evidence="3">The sequence shown here is derived from an EMBL/GenBank/DDBJ whole genome shotgun (WGS) entry which is preliminary data.</text>
</comment>
<gene>
    <name evidence="3" type="ORF">JL102_11875</name>
</gene>
<evidence type="ECO:0000313" key="3">
    <source>
        <dbReference type="EMBL" id="MBL3656834.1"/>
    </source>
</evidence>
<evidence type="ECO:0000259" key="2">
    <source>
        <dbReference type="PROSITE" id="PS51677"/>
    </source>
</evidence>
<protein>
    <submittedName>
        <fullName evidence="3">Polysaccharide deacetylase family protein</fullName>
    </submittedName>
</protein>
<keyword evidence="4" id="KW-1185">Reference proteome</keyword>
<dbReference type="Pfam" id="PF01522">
    <property type="entry name" value="Polysacc_deac_1"/>
    <property type="match status" value="1"/>
</dbReference>
<dbReference type="InterPro" id="IPR011330">
    <property type="entry name" value="Glyco_hydro/deAcase_b/a-brl"/>
</dbReference>
<feature type="transmembrane region" description="Helical" evidence="1">
    <location>
        <begin position="7"/>
        <end position="26"/>
    </location>
</feature>
<dbReference type="PANTHER" id="PTHR10587">
    <property type="entry name" value="GLYCOSYL TRANSFERASE-RELATED"/>
    <property type="match status" value="1"/>
</dbReference>
<feature type="transmembrane region" description="Helical" evidence="1">
    <location>
        <begin position="32"/>
        <end position="51"/>
    </location>
</feature>
<dbReference type="SUPFAM" id="SSF88713">
    <property type="entry name" value="Glycoside hydrolase/deacetylase"/>
    <property type="match status" value="1"/>
</dbReference>
<dbReference type="Gene3D" id="3.20.20.370">
    <property type="entry name" value="Glycoside hydrolase/deacetylase"/>
    <property type="match status" value="1"/>
</dbReference>
<dbReference type="GO" id="GO:0005975">
    <property type="term" value="P:carbohydrate metabolic process"/>
    <property type="evidence" value="ECO:0007669"/>
    <property type="project" value="InterPro"/>
</dbReference>
<dbReference type="InterPro" id="IPR050248">
    <property type="entry name" value="Polysacc_deacetylase_ArnD"/>
</dbReference>
<dbReference type="RefSeq" id="WP_202244631.1">
    <property type="nucleotide sequence ID" value="NZ_JAESIY010000006.1"/>
</dbReference>
<dbReference type="PROSITE" id="PS51257">
    <property type="entry name" value="PROKAR_LIPOPROTEIN"/>
    <property type="match status" value="1"/>
</dbReference>
<keyword evidence="1" id="KW-1133">Transmembrane helix</keyword>
<reference evidence="3" key="1">
    <citation type="submission" date="2021-01" db="EMBL/GenBank/DDBJ databases">
        <title>Fulvivirga kasyanovii gen. nov., sp nov., a novel member of the phylum Bacteroidetes isolated from seawater in a mussel farm.</title>
        <authorList>
            <person name="Zhao L.-H."/>
            <person name="Wang Z.-J."/>
        </authorList>
    </citation>
    <scope>NUCLEOTIDE SEQUENCE</scope>
    <source>
        <strain evidence="3">2943</strain>
    </source>
</reference>
<dbReference type="PROSITE" id="PS51677">
    <property type="entry name" value="NODB"/>
    <property type="match status" value="1"/>
</dbReference>
<sequence length="254" mass="28881">MSKFQKLRIIFIVTLIILLACDYFLITISWWVYTLPLSLFIGCIAIGSSVMRYNFFVDSYNHTDAKENKIAITFDDGPTEYTQEILSLLEKYEAKASFFVIGRKVEEKPEVVKRISDAGHVIGNHSYSHHFFFSLFSKRRIASEIIKTKELIQSITGEPVCYFRPPYGVTNPAIAAAVNELAIPVIGWSIRSFDTRTSDAKKVAAKVISMIKPGSVILLHDSLPHAVSILEEILQYSKRKNYKCVTVDEVFKLR</sequence>
<dbReference type="GO" id="GO:0016810">
    <property type="term" value="F:hydrolase activity, acting on carbon-nitrogen (but not peptide) bonds"/>
    <property type="evidence" value="ECO:0007669"/>
    <property type="project" value="InterPro"/>
</dbReference>